<reference evidence="2 3" key="1">
    <citation type="submission" date="2024-03" db="EMBL/GenBank/DDBJ databases">
        <title>Pseudoalteromonas qingdaonensis sp. nov., isolated from the intestines of marine benthic organisms.</title>
        <authorList>
            <person name="Lin X."/>
            <person name="Fang S."/>
            <person name="Hu X."/>
        </authorList>
    </citation>
    <scope>NUCLEOTIDE SEQUENCE [LARGE SCALE GENOMIC DNA]</scope>
    <source>
        <strain evidence="2 3">YIC-827</strain>
    </source>
</reference>
<dbReference type="EMBL" id="JBCGCU010000006">
    <property type="protein sequence ID" value="MEM0515257.1"/>
    <property type="molecule type" value="Genomic_DNA"/>
</dbReference>
<dbReference type="RefSeq" id="WP_342677756.1">
    <property type="nucleotide sequence ID" value="NZ_JBCGCU010000006.1"/>
</dbReference>
<gene>
    <name evidence="2" type="ORF">WCN91_07410</name>
</gene>
<evidence type="ECO:0000313" key="3">
    <source>
        <dbReference type="Proteomes" id="UP001447008"/>
    </source>
</evidence>
<evidence type="ECO:0000256" key="1">
    <source>
        <dbReference type="SAM" id="SignalP"/>
    </source>
</evidence>
<proteinExistence type="predicted"/>
<keyword evidence="3" id="KW-1185">Reference proteome</keyword>
<feature type="signal peptide" evidence="1">
    <location>
        <begin position="1"/>
        <end position="19"/>
    </location>
</feature>
<organism evidence="2 3">
    <name type="scientific">Pseudoalteromonas qingdaonensis</name>
    <dbReference type="NCBI Taxonomy" id="3131913"/>
    <lineage>
        <taxon>Bacteria</taxon>
        <taxon>Pseudomonadati</taxon>
        <taxon>Pseudomonadota</taxon>
        <taxon>Gammaproteobacteria</taxon>
        <taxon>Alteromonadales</taxon>
        <taxon>Pseudoalteromonadaceae</taxon>
        <taxon>Pseudoalteromonas</taxon>
    </lineage>
</organism>
<feature type="chain" id="PRO_5047339216" evidence="1">
    <location>
        <begin position="20"/>
        <end position="254"/>
    </location>
</feature>
<keyword evidence="1" id="KW-0732">Signal</keyword>
<evidence type="ECO:0000313" key="2">
    <source>
        <dbReference type="EMBL" id="MEM0515257.1"/>
    </source>
</evidence>
<dbReference type="Proteomes" id="UP001447008">
    <property type="component" value="Unassembled WGS sequence"/>
</dbReference>
<comment type="caution">
    <text evidence="2">The sequence shown here is derived from an EMBL/GenBank/DDBJ whole genome shotgun (WGS) entry which is preliminary data.</text>
</comment>
<sequence length="254" mass="28465">MRLSLALISLLIFSTHLLATESLSLVYTVTDEENQIVGEAALHLSDTKIANHYKFADINLSQITKASTGTYFVIHASKLIYFRDYAAISAIREQDLTLMAAQTGSLTKQDIWEMSLDPRTDPSSVVFNSTEAGQFDGIRDDFVVYKVETQGGIQAPVSAAQLVWLKKRLKEQMLLPQSGLGLSDNLDEFLRQFTYFHDAIPQRIEDLDAGFMLTLKELKWDKTQDSQLALPSGYATKDITQATLDIVEYLESLD</sequence>
<name>A0ABU9MY82_9GAMM</name>
<protein>
    <submittedName>
        <fullName evidence="2">Uncharacterized protein</fullName>
    </submittedName>
</protein>
<accession>A0ABU9MY82</accession>